<proteinExistence type="predicted"/>
<name>A0AAE1VWH4_9SOLA</name>
<dbReference type="EMBL" id="JAVYJV010000001">
    <property type="protein sequence ID" value="KAK4380471.1"/>
    <property type="molecule type" value="Genomic_DNA"/>
</dbReference>
<dbReference type="AlphaFoldDB" id="A0AAE1VWH4"/>
<evidence type="ECO:0000313" key="2">
    <source>
        <dbReference type="EMBL" id="KAK4380471.1"/>
    </source>
</evidence>
<feature type="compositionally biased region" description="Basic and acidic residues" evidence="1">
    <location>
        <begin position="124"/>
        <end position="143"/>
    </location>
</feature>
<evidence type="ECO:0000256" key="1">
    <source>
        <dbReference type="SAM" id="MobiDB-lite"/>
    </source>
</evidence>
<dbReference type="Proteomes" id="UP001291623">
    <property type="component" value="Unassembled WGS sequence"/>
</dbReference>
<gene>
    <name evidence="2" type="ORF">RND71_002333</name>
</gene>
<evidence type="ECO:0000313" key="3">
    <source>
        <dbReference type="Proteomes" id="UP001291623"/>
    </source>
</evidence>
<reference evidence="2" key="1">
    <citation type="submission" date="2023-12" db="EMBL/GenBank/DDBJ databases">
        <title>Genome assembly of Anisodus tanguticus.</title>
        <authorList>
            <person name="Wang Y.-J."/>
        </authorList>
    </citation>
    <scope>NUCLEOTIDE SEQUENCE</scope>
    <source>
        <strain evidence="2">KB-2021</strain>
        <tissue evidence="2">Leaf</tissue>
    </source>
</reference>
<accession>A0AAE1VWH4</accession>
<organism evidence="2 3">
    <name type="scientific">Anisodus tanguticus</name>
    <dbReference type="NCBI Taxonomy" id="243964"/>
    <lineage>
        <taxon>Eukaryota</taxon>
        <taxon>Viridiplantae</taxon>
        <taxon>Streptophyta</taxon>
        <taxon>Embryophyta</taxon>
        <taxon>Tracheophyta</taxon>
        <taxon>Spermatophyta</taxon>
        <taxon>Magnoliopsida</taxon>
        <taxon>eudicotyledons</taxon>
        <taxon>Gunneridae</taxon>
        <taxon>Pentapetalae</taxon>
        <taxon>asterids</taxon>
        <taxon>lamiids</taxon>
        <taxon>Solanales</taxon>
        <taxon>Solanaceae</taxon>
        <taxon>Solanoideae</taxon>
        <taxon>Hyoscyameae</taxon>
        <taxon>Anisodus</taxon>
    </lineage>
</organism>
<protein>
    <submittedName>
        <fullName evidence="2">Uncharacterized protein</fullName>
    </submittedName>
</protein>
<dbReference type="PANTHER" id="PTHR47188:SF1">
    <property type="entry name" value="PROTEIN TAR1"/>
    <property type="match status" value="1"/>
</dbReference>
<feature type="region of interest" description="Disordered" evidence="1">
    <location>
        <begin position="124"/>
        <end position="144"/>
    </location>
</feature>
<sequence length="182" mass="20383">MSSRSTGGQYPPRDTAASQSVGAVCGGDMMCDAQQTCPRPNGFERNLRSKTRWFTGFWNSHQVSHFVMFFIDARAEISIVESRFHFKRSTRPSARAADGARDASYRFSVPWRFLHRGSLVTRRARESAGDGRETHGGGAEARRPRGYPGVLNMFAGRSAAQVSTMIHLLVHLRKSCYDFSFL</sequence>
<dbReference type="GO" id="GO:0043457">
    <property type="term" value="P:regulation of cellular respiration"/>
    <property type="evidence" value="ECO:0007669"/>
    <property type="project" value="InterPro"/>
</dbReference>
<comment type="caution">
    <text evidence="2">The sequence shown here is derived from an EMBL/GenBank/DDBJ whole genome shotgun (WGS) entry which is preliminary data.</text>
</comment>
<keyword evidence="3" id="KW-1185">Reference proteome</keyword>
<dbReference type="PANTHER" id="PTHR47188">
    <property type="entry name" value="PROTEIN TAR1"/>
    <property type="match status" value="1"/>
</dbReference>
<dbReference type="InterPro" id="IPR044792">
    <property type="entry name" value="TAR1"/>
</dbReference>